<feature type="compositionally biased region" description="Polar residues" evidence="1">
    <location>
        <begin position="34"/>
        <end position="49"/>
    </location>
</feature>
<comment type="caution">
    <text evidence="2">The sequence shown here is derived from an EMBL/GenBank/DDBJ whole genome shotgun (WGS) entry which is preliminary data.</text>
</comment>
<proteinExistence type="predicted"/>
<dbReference type="AlphaFoldDB" id="A0A8J5SSR3"/>
<evidence type="ECO:0000256" key="1">
    <source>
        <dbReference type="SAM" id="MobiDB-lite"/>
    </source>
</evidence>
<evidence type="ECO:0000313" key="2">
    <source>
        <dbReference type="EMBL" id="KAG8068378.1"/>
    </source>
</evidence>
<gene>
    <name evidence="2" type="ORF">GUJ93_ZPchr0005g14731</name>
</gene>
<protein>
    <submittedName>
        <fullName evidence="2">Uncharacterized protein</fullName>
    </submittedName>
</protein>
<accession>A0A8J5SSR3</accession>
<organism evidence="2 3">
    <name type="scientific">Zizania palustris</name>
    <name type="common">Northern wild rice</name>
    <dbReference type="NCBI Taxonomy" id="103762"/>
    <lineage>
        <taxon>Eukaryota</taxon>
        <taxon>Viridiplantae</taxon>
        <taxon>Streptophyta</taxon>
        <taxon>Embryophyta</taxon>
        <taxon>Tracheophyta</taxon>
        <taxon>Spermatophyta</taxon>
        <taxon>Magnoliopsida</taxon>
        <taxon>Liliopsida</taxon>
        <taxon>Poales</taxon>
        <taxon>Poaceae</taxon>
        <taxon>BOP clade</taxon>
        <taxon>Oryzoideae</taxon>
        <taxon>Oryzeae</taxon>
        <taxon>Zizaniinae</taxon>
        <taxon>Zizania</taxon>
    </lineage>
</organism>
<name>A0A8J5SSR3_ZIZPA</name>
<sequence length="286" mass="29367">MEPRDDPTSINHELRLLGDTEDGDMGRDDLFGSTAGNADSNDLNPSPNVTVGEGEARDEQTPNVPDSARSGSKKRARSSTSSVWLDFEALYKMQDGSKLIGGSSTPLPGGAAACPPGRCHRRWQLGEGDVALLPGGAVAALPGHRPRRCRLDGGSAILFSGGAATNLGSGHRPRRCRLDGGSTVLFPSGAVMGLGSIALLPSGATTELGSTALLPSGAAAGLGSTALLPGGTTVDLVLQPPSLVARQRVPLVVVVVAAGLSRHSMLRLPCCQDGVLHRLESTNRCA</sequence>
<keyword evidence="3" id="KW-1185">Reference proteome</keyword>
<dbReference type="EMBL" id="JAAALK010000284">
    <property type="protein sequence ID" value="KAG8068378.1"/>
    <property type="molecule type" value="Genomic_DNA"/>
</dbReference>
<evidence type="ECO:0000313" key="3">
    <source>
        <dbReference type="Proteomes" id="UP000729402"/>
    </source>
</evidence>
<feature type="region of interest" description="Disordered" evidence="1">
    <location>
        <begin position="1"/>
        <end position="78"/>
    </location>
</feature>
<reference evidence="2" key="2">
    <citation type="submission" date="2021-02" db="EMBL/GenBank/DDBJ databases">
        <authorList>
            <person name="Kimball J.A."/>
            <person name="Haas M.W."/>
            <person name="Macchietto M."/>
            <person name="Kono T."/>
            <person name="Duquette J."/>
            <person name="Shao M."/>
        </authorList>
    </citation>
    <scope>NUCLEOTIDE SEQUENCE</scope>
    <source>
        <tissue evidence="2">Fresh leaf tissue</tissue>
    </source>
</reference>
<reference evidence="2" key="1">
    <citation type="journal article" date="2021" name="bioRxiv">
        <title>Whole Genome Assembly and Annotation of Northern Wild Rice, Zizania palustris L., Supports a Whole Genome Duplication in the Zizania Genus.</title>
        <authorList>
            <person name="Haas M."/>
            <person name="Kono T."/>
            <person name="Macchietto M."/>
            <person name="Millas R."/>
            <person name="McGilp L."/>
            <person name="Shao M."/>
            <person name="Duquette J."/>
            <person name="Hirsch C.N."/>
            <person name="Kimball J."/>
        </authorList>
    </citation>
    <scope>NUCLEOTIDE SEQUENCE</scope>
    <source>
        <tissue evidence="2">Fresh leaf tissue</tissue>
    </source>
</reference>
<feature type="compositionally biased region" description="Basic and acidic residues" evidence="1">
    <location>
        <begin position="1"/>
        <end position="30"/>
    </location>
</feature>
<dbReference type="Proteomes" id="UP000729402">
    <property type="component" value="Unassembled WGS sequence"/>
</dbReference>